<accession>A0A0G4H1G1</accession>
<keyword evidence="2" id="KW-1185">Reference proteome</keyword>
<name>A0A0G4H1G1_VITBC</name>
<proteinExistence type="predicted"/>
<evidence type="ECO:0000313" key="2">
    <source>
        <dbReference type="Proteomes" id="UP000041254"/>
    </source>
</evidence>
<evidence type="ECO:0000313" key="1">
    <source>
        <dbReference type="EMBL" id="CEM37435.1"/>
    </source>
</evidence>
<dbReference type="InParanoid" id="A0A0G4H1G1"/>
<sequence length="257" mass="28226">MDVLEVLRVHPARCFKEKCGAWMKGFPPKYKVTDSRKVESHLRYAGIHCGNTSSSIEVHGVPFPERADRLPPSGEGAMPGRQAGSVLFAVLQSLNLKLEVGNALNQKAYEVMERIAKSPSGAGPRQRSNFSKAAKAVVSEEKAFYGIDKNTLVRGFLAATRCIFNLGKIHAFERLSQEKNSSFLSSPSGSRLEEKACWQKGKIAHRDLKVPISWTSKPHNVLMVKDEETGLMRPVVCDFGTATSPDTDGSTTRPPGR</sequence>
<dbReference type="Proteomes" id="UP000041254">
    <property type="component" value="Unassembled WGS sequence"/>
</dbReference>
<dbReference type="VEuPathDB" id="CryptoDB:Vbra_19266"/>
<dbReference type="AlphaFoldDB" id="A0A0G4H1G1"/>
<dbReference type="EMBL" id="CDMY01000938">
    <property type="protein sequence ID" value="CEM37435.1"/>
    <property type="molecule type" value="Genomic_DNA"/>
</dbReference>
<protein>
    <submittedName>
        <fullName evidence="1">Uncharacterized protein</fullName>
    </submittedName>
</protein>
<organism evidence="1 2">
    <name type="scientific">Vitrella brassicaformis (strain CCMP3155)</name>
    <dbReference type="NCBI Taxonomy" id="1169540"/>
    <lineage>
        <taxon>Eukaryota</taxon>
        <taxon>Sar</taxon>
        <taxon>Alveolata</taxon>
        <taxon>Colpodellida</taxon>
        <taxon>Vitrellaceae</taxon>
        <taxon>Vitrella</taxon>
    </lineage>
</organism>
<reference evidence="1 2" key="1">
    <citation type="submission" date="2014-11" db="EMBL/GenBank/DDBJ databases">
        <authorList>
            <person name="Zhu J."/>
            <person name="Qi W."/>
            <person name="Song R."/>
        </authorList>
    </citation>
    <scope>NUCLEOTIDE SEQUENCE [LARGE SCALE GENOMIC DNA]</scope>
</reference>
<gene>
    <name evidence="1" type="ORF">Vbra_19266</name>
</gene>
<dbReference type="Gene3D" id="1.10.510.10">
    <property type="entry name" value="Transferase(Phosphotransferase) domain 1"/>
    <property type="match status" value="1"/>
</dbReference>